<dbReference type="VEuPathDB" id="MicrosporidiaDB:NEDG_00194"/>
<dbReference type="RefSeq" id="XP_067545320.1">
    <property type="nucleotide sequence ID" value="XM_067687612.1"/>
</dbReference>
<dbReference type="AlphaFoldDB" id="A0A177EL62"/>
<evidence type="ECO:0000313" key="3">
    <source>
        <dbReference type="EMBL" id="OAG31719.1"/>
    </source>
</evidence>
<comment type="caution">
    <text evidence="3">The sequence shown here is derived from an EMBL/GenBank/DDBJ whole genome shotgun (WGS) entry which is preliminary data.</text>
</comment>
<feature type="signal peptide" evidence="2">
    <location>
        <begin position="1"/>
        <end position="27"/>
    </location>
</feature>
<evidence type="ECO:0008006" key="5">
    <source>
        <dbReference type="Google" id="ProtNLM"/>
    </source>
</evidence>
<sequence>MLANCTVLKKMLVLLMTASMCVIPAAGACKQPPEVINDNMVHLVPTLTFFEASGYHLVTRIIDNHVYIVKNQNKSIEILLGRYSLIAIPNEIAAGIRFRHLNIRQTVEPAQNLRQPVDLVLEKLLRVLGTSQITSLVFTGIEIPIHEPIQTNQNTESLASASESTSSLSTTTTANTPNTPTKISTNHLWLTGMAINSMKWIFSHIDVSDCDLSLTIDEAWRVRALRFLNTFNPRNLINLTIRGARNLINMDCVIFTEKKVLNWLTLWEVDFVLETSEKTTRALAETRWPALTVSLTLWKTISNATDRPIVIERLTLAVLDMDDLKNCSSPPTPMKASVKTFTICLFAPNADQDSKKTLTRLFGWMAKHLTGINTISIACQNNHILPSRAGHQYLCLDPFFPDVQTINCTLGLSHYTRLYSTKSILWIGTDAYSTWALGKLNKEMSKNYKMKVVGVYIDQPMPFLPNIYTKLNPICMLCATPLHILANNTTTIPSYVGIVCEKGHMGCYPCLTKLILAKKRAKEPVTCCCGSHEIVTNGGSGVIRLGDRGAPHFVFSLTGPHTHRPL</sequence>
<evidence type="ECO:0000313" key="4">
    <source>
        <dbReference type="Proteomes" id="UP000185944"/>
    </source>
</evidence>
<keyword evidence="2" id="KW-0732">Signal</keyword>
<protein>
    <recommendedName>
        <fullName evidence="5">RING-type domain-containing protein</fullName>
    </recommendedName>
</protein>
<name>A0A177EL62_9MICR</name>
<evidence type="ECO:0000256" key="2">
    <source>
        <dbReference type="SAM" id="SignalP"/>
    </source>
</evidence>
<keyword evidence="4" id="KW-1185">Reference proteome</keyword>
<feature type="chain" id="PRO_5008060509" description="RING-type domain-containing protein" evidence="2">
    <location>
        <begin position="28"/>
        <end position="566"/>
    </location>
</feature>
<proteinExistence type="predicted"/>
<dbReference type="Proteomes" id="UP000185944">
    <property type="component" value="Unassembled WGS sequence"/>
</dbReference>
<feature type="region of interest" description="Disordered" evidence="1">
    <location>
        <begin position="152"/>
        <end position="181"/>
    </location>
</feature>
<dbReference type="GeneID" id="93646544"/>
<dbReference type="EMBL" id="LTDL01000014">
    <property type="protein sequence ID" value="OAG31719.1"/>
    <property type="molecule type" value="Genomic_DNA"/>
</dbReference>
<accession>A0A177EL62</accession>
<evidence type="ECO:0000256" key="1">
    <source>
        <dbReference type="SAM" id="MobiDB-lite"/>
    </source>
</evidence>
<gene>
    <name evidence="3" type="ORF">NEDG_00194</name>
</gene>
<reference evidence="3 4" key="1">
    <citation type="submission" date="2016-02" db="EMBL/GenBank/DDBJ databases">
        <title>Discovery of a natural microsporidian pathogen with a broad tissue tropism in Caenorhabditis elegans.</title>
        <authorList>
            <person name="Luallen R.J."/>
            <person name="Reinke A.W."/>
            <person name="Tong L."/>
            <person name="Botts M.R."/>
            <person name="Felix M.-A."/>
            <person name="Troemel E.R."/>
        </authorList>
    </citation>
    <scope>NUCLEOTIDE SEQUENCE [LARGE SCALE GENOMIC DNA]</scope>
    <source>
        <strain evidence="3 4">JUm2807</strain>
    </source>
</reference>
<feature type="compositionally biased region" description="Low complexity" evidence="1">
    <location>
        <begin position="154"/>
        <end position="181"/>
    </location>
</feature>
<organism evidence="3 4">
    <name type="scientific">Nematocida displodere</name>
    <dbReference type="NCBI Taxonomy" id="1805483"/>
    <lineage>
        <taxon>Eukaryota</taxon>
        <taxon>Fungi</taxon>
        <taxon>Fungi incertae sedis</taxon>
        <taxon>Microsporidia</taxon>
        <taxon>Nematocida</taxon>
    </lineage>
</organism>